<dbReference type="EMBL" id="JACBZY010000001">
    <property type="protein sequence ID" value="NYH00013.1"/>
    <property type="molecule type" value="Genomic_DNA"/>
</dbReference>
<dbReference type="Proteomes" id="UP000553888">
    <property type="component" value="Unassembled WGS sequence"/>
</dbReference>
<keyword evidence="1" id="KW-0732">Signal</keyword>
<gene>
    <name evidence="2" type="ORF">BJ979_002638</name>
</gene>
<reference evidence="2 3" key="1">
    <citation type="submission" date="2020-07" db="EMBL/GenBank/DDBJ databases">
        <title>Sequencing the genomes of 1000 actinobacteria strains.</title>
        <authorList>
            <person name="Klenk H.-P."/>
        </authorList>
    </citation>
    <scope>NUCLEOTIDE SEQUENCE [LARGE SCALE GENOMIC DNA]</scope>
    <source>
        <strain evidence="2 3">DSM 23141</strain>
    </source>
</reference>
<name>A0A852YE01_9MICO</name>
<organism evidence="2 3">
    <name type="scientific">Schumannella luteola</name>
    <dbReference type="NCBI Taxonomy" id="472059"/>
    <lineage>
        <taxon>Bacteria</taxon>
        <taxon>Bacillati</taxon>
        <taxon>Actinomycetota</taxon>
        <taxon>Actinomycetes</taxon>
        <taxon>Micrococcales</taxon>
        <taxon>Microbacteriaceae</taxon>
        <taxon>Schumannella</taxon>
    </lineage>
</organism>
<sequence>MLDLLHRIRLLVPAATIVAILAGCASAPTAGSPARDAVVPAASAAPSSPAPSSTASDGGACSEEMLAVMAQAGVEQYDGVLPAELPALEATCILRVAGTTVVGDGGSVPLDIPVLQAYYYGRPSAQVTAARDALIAGMLARGFQSEPAHVNEGGFVERAFALRGASDADSISVVLNWIDVLSPDDAAGLHLPSGSAYLQVVRIGAL</sequence>
<evidence type="ECO:0000313" key="3">
    <source>
        <dbReference type="Proteomes" id="UP000553888"/>
    </source>
</evidence>
<feature type="signal peptide" evidence="1">
    <location>
        <begin position="1"/>
        <end position="30"/>
    </location>
</feature>
<evidence type="ECO:0008006" key="4">
    <source>
        <dbReference type="Google" id="ProtNLM"/>
    </source>
</evidence>
<evidence type="ECO:0000313" key="2">
    <source>
        <dbReference type="EMBL" id="NYH00013.1"/>
    </source>
</evidence>
<dbReference type="AlphaFoldDB" id="A0A852YE01"/>
<keyword evidence="3" id="KW-1185">Reference proteome</keyword>
<comment type="caution">
    <text evidence="2">The sequence shown here is derived from an EMBL/GenBank/DDBJ whole genome shotgun (WGS) entry which is preliminary data.</text>
</comment>
<dbReference type="RefSeq" id="WP_179568574.1">
    <property type="nucleotide sequence ID" value="NZ_JACBZY010000001.1"/>
</dbReference>
<dbReference type="PROSITE" id="PS51257">
    <property type="entry name" value="PROKAR_LIPOPROTEIN"/>
    <property type="match status" value="1"/>
</dbReference>
<accession>A0A852YE01</accession>
<evidence type="ECO:0000256" key="1">
    <source>
        <dbReference type="SAM" id="SignalP"/>
    </source>
</evidence>
<feature type="chain" id="PRO_5039610155" description="Lipoprotein" evidence="1">
    <location>
        <begin position="31"/>
        <end position="206"/>
    </location>
</feature>
<protein>
    <recommendedName>
        <fullName evidence="4">Lipoprotein</fullName>
    </recommendedName>
</protein>
<proteinExistence type="predicted"/>